<evidence type="ECO:0000256" key="4">
    <source>
        <dbReference type="ARBA" id="ARBA00022840"/>
    </source>
</evidence>
<dbReference type="Pfam" id="PF00400">
    <property type="entry name" value="WD40"/>
    <property type="match status" value="7"/>
</dbReference>
<feature type="domain" description="Protein kinase" evidence="8">
    <location>
        <begin position="15"/>
        <end position="282"/>
    </location>
</feature>
<dbReference type="PROSITE" id="PS50011">
    <property type="entry name" value="PROTEIN_KINASE_DOM"/>
    <property type="match status" value="1"/>
</dbReference>
<keyword evidence="4 6" id="KW-0067">ATP-binding</keyword>
<dbReference type="Gene3D" id="3.30.200.20">
    <property type="entry name" value="Phosphorylase Kinase, domain 1"/>
    <property type="match status" value="1"/>
</dbReference>
<dbReference type="Gene3D" id="1.10.510.10">
    <property type="entry name" value="Transferase(Phosphotransferase) domain 1"/>
    <property type="match status" value="1"/>
</dbReference>
<dbReference type="GO" id="GO:0005524">
    <property type="term" value="F:ATP binding"/>
    <property type="evidence" value="ECO:0007669"/>
    <property type="project" value="UniProtKB-UniRule"/>
</dbReference>
<dbReference type="SMART" id="SM00320">
    <property type="entry name" value="WD40"/>
    <property type="match status" value="7"/>
</dbReference>
<dbReference type="InterPro" id="IPR001680">
    <property type="entry name" value="WD40_rpt"/>
</dbReference>
<feature type="repeat" description="WD" evidence="5">
    <location>
        <begin position="539"/>
        <end position="580"/>
    </location>
</feature>
<dbReference type="SUPFAM" id="SSF56112">
    <property type="entry name" value="Protein kinase-like (PK-like)"/>
    <property type="match status" value="1"/>
</dbReference>
<dbReference type="PANTHER" id="PTHR19879">
    <property type="entry name" value="TRANSCRIPTION INITIATION FACTOR TFIID"/>
    <property type="match status" value="1"/>
</dbReference>
<dbReference type="InterPro" id="IPR020472">
    <property type="entry name" value="WD40_PAC1"/>
</dbReference>
<evidence type="ECO:0000313" key="9">
    <source>
        <dbReference type="EMBL" id="GHO97720.1"/>
    </source>
</evidence>
<sequence>MASPTSRVGQQFGNYRLERLLGRGGFAEVYLGRHQRLAREAAIKVLHTYLSDREVEEFQREAQIIAALDHPHIVRILDFDVQQGVPFLVMDYLPNGTLRQRHPKGERVPLPTVVSYVAQVASALQYAHEQRLIHRDIKPENMLVGRRNEIVLSDFGIAAIAHSTSSMTEQVSAGTAPYMAPEQIQAQARAASDQYALAIVAYEWLGGERPFEGTSIEIFAKHLMIPPPSLRQKAPSLPVEVEQVILTALEKDPGQRFRQIQAFARALTDASQRGQQPNHVLLQASPSLPVAAPLPPSASNTPVAPPSQKTVAEQPLPPAAPASHASVTTPQTAITASTDFLPPPAKTPARQLSRRTVLIGLGVGTGGLAGAGVLWWMNRPRSSDTTGTASTPAQPAPLYTYGGHTIDSINIVAWSPDGKRIASGAPDSDDTVQVWDASNGAHPFIYHGHTGAIITVAWSPDSKRIASGGGLSDRTVHVWDAANAAHPFIYRGHVQQINAVAWSPDGQHIASAAGTALDKPPDKTVHVWDAANGGHVFTYQGHTSYVNTVAWSPDGKRIASGGSDSTVHVWDAANGGHVFIYHEHTSHVIKVAWSPDGKRIASASWDNTIQVWNAANGGIVLVYTRHTGYINAMAWSPDGKYIASGGDDNTIHIWNATTGTPVLSYQGHTRRVQGIAWSPDSKRIVSCGDDKWVKVWDVFGVLPNRAG</sequence>
<feature type="region of interest" description="Disordered" evidence="7">
    <location>
        <begin position="291"/>
        <end position="349"/>
    </location>
</feature>
<keyword evidence="3 6" id="KW-0547">Nucleotide-binding</keyword>
<gene>
    <name evidence="9" type="ORF">KSF_077680</name>
</gene>
<feature type="repeat" description="WD" evidence="5">
    <location>
        <begin position="623"/>
        <end position="664"/>
    </location>
</feature>
<reference evidence="9" key="1">
    <citation type="submission" date="2020-10" db="EMBL/GenBank/DDBJ databases">
        <title>Taxonomic study of unclassified bacteria belonging to the class Ktedonobacteria.</title>
        <authorList>
            <person name="Yabe S."/>
            <person name="Wang C.M."/>
            <person name="Zheng Y."/>
            <person name="Sakai Y."/>
            <person name="Cavaletti L."/>
            <person name="Monciardini P."/>
            <person name="Donadio S."/>
        </authorList>
    </citation>
    <scope>NUCLEOTIDE SEQUENCE</scope>
    <source>
        <strain evidence="9">ID150040</strain>
    </source>
</reference>
<keyword evidence="1 5" id="KW-0853">WD repeat</keyword>
<evidence type="ECO:0000256" key="6">
    <source>
        <dbReference type="PROSITE-ProRule" id="PRU10141"/>
    </source>
</evidence>
<feature type="repeat" description="WD" evidence="5">
    <location>
        <begin position="446"/>
        <end position="480"/>
    </location>
</feature>
<dbReference type="PROSITE" id="PS00108">
    <property type="entry name" value="PROTEIN_KINASE_ST"/>
    <property type="match status" value="1"/>
</dbReference>
<dbReference type="InterPro" id="IPR000719">
    <property type="entry name" value="Prot_kinase_dom"/>
</dbReference>
<keyword evidence="10" id="KW-1185">Reference proteome</keyword>
<dbReference type="Pfam" id="PF00069">
    <property type="entry name" value="Pkinase"/>
    <property type="match status" value="1"/>
</dbReference>
<dbReference type="PROSITE" id="PS00678">
    <property type="entry name" value="WD_REPEATS_1"/>
    <property type="match status" value="2"/>
</dbReference>
<feature type="compositionally biased region" description="Polar residues" evidence="7">
    <location>
        <begin position="327"/>
        <end position="338"/>
    </location>
</feature>
<dbReference type="InterPro" id="IPR017441">
    <property type="entry name" value="Protein_kinase_ATP_BS"/>
</dbReference>
<dbReference type="Gene3D" id="2.130.10.10">
    <property type="entry name" value="YVTN repeat-like/Quinoprotein amine dehydrogenase"/>
    <property type="match status" value="3"/>
</dbReference>
<dbReference type="CDD" id="cd14014">
    <property type="entry name" value="STKc_PknB_like"/>
    <property type="match status" value="1"/>
</dbReference>
<dbReference type="SMART" id="SM00220">
    <property type="entry name" value="S_TKc"/>
    <property type="match status" value="1"/>
</dbReference>
<dbReference type="PROSITE" id="PS50007">
    <property type="entry name" value="PIPLC_X_DOMAIN"/>
    <property type="match status" value="1"/>
</dbReference>
<evidence type="ECO:0000256" key="7">
    <source>
        <dbReference type="SAM" id="MobiDB-lite"/>
    </source>
</evidence>
<comment type="caution">
    <text evidence="9">The sequence shown here is derived from an EMBL/GenBank/DDBJ whole genome shotgun (WGS) entry which is preliminary data.</text>
</comment>
<keyword evidence="2" id="KW-0677">Repeat</keyword>
<proteinExistence type="predicted"/>
<evidence type="ECO:0000256" key="5">
    <source>
        <dbReference type="PROSITE-ProRule" id="PRU00221"/>
    </source>
</evidence>
<dbReference type="PRINTS" id="PR00320">
    <property type="entry name" value="GPROTEINBRPT"/>
</dbReference>
<dbReference type="PROSITE" id="PS50082">
    <property type="entry name" value="WD_REPEATS_2"/>
    <property type="match status" value="5"/>
</dbReference>
<evidence type="ECO:0000259" key="8">
    <source>
        <dbReference type="PROSITE" id="PS50011"/>
    </source>
</evidence>
<evidence type="ECO:0000313" key="10">
    <source>
        <dbReference type="Proteomes" id="UP000597444"/>
    </source>
</evidence>
<feature type="binding site" evidence="6">
    <location>
        <position position="44"/>
    </location>
    <ligand>
        <name>ATP</name>
        <dbReference type="ChEBI" id="CHEBI:30616"/>
    </ligand>
</feature>
<dbReference type="SUPFAM" id="SSF50978">
    <property type="entry name" value="WD40 repeat-like"/>
    <property type="match status" value="1"/>
</dbReference>
<dbReference type="Proteomes" id="UP000597444">
    <property type="component" value="Unassembled WGS sequence"/>
</dbReference>
<feature type="repeat" description="WD" evidence="5">
    <location>
        <begin position="665"/>
        <end position="698"/>
    </location>
</feature>
<feature type="repeat" description="WD" evidence="5">
    <location>
        <begin position="581"/>
        <end position="622"/>
    </location>
</feature>
<dbReference type="EMBL" id="BNJK01000002">
    <property type="protein sequence ID" value="GHO97720.1"/>
    <property type="molecule type" value="Genomic_DNA"/>
</dbReference>
<dbReference type="CDD" id="cd00200">
    <property type="entry name" value="WD40"/>
    <property type="match status" value="1"/>
</dbReference>
<evidence type="ECO:0000256" key="2">
    <source>
        <dbReference type="ARBA" id="ARBA00022737"/>
    </source>
</evidence>
<dbReference type="AlphaFoldDB" id="A0A8J3N6S0"/>
<evidence type="ECO:0000256" key="3">
    <source>
        <dbReference type="ARBA" id="ARBA00022741"/>
    </source>
</evidence>
<dbReference type="InterPro" id="IPR015943">
    <property type="entry name" value="WD40/YVTN_repeat-like_dom_sf"/>
</dbReference>
<protein>
    <recommendedName>
        <fullName evidence="8">Protein kinase domain-containing protein</fullName>
    </recommendedName>
</protein>
<dbReference type="InterPro" id="IPR036322">
    <property type="entry name" value="WD40_repeat_dom_sf"/>
</dbReference>
<dbReference type="InterPro" id="IPR008271">
    <property type="entry name" value="Ser/Thr_kinase_AS"/>
</dbReference>
<dbReference type="GO" id="GO:0004672">
    <property type="term" value="F:protein kinase activity"/>
    <property type="evidence" value="ECO:0007669"/>
    <property type="project" value="InterPro"/>
</dbReference>
<evidence type="ECO:0000256" key="1">
    <source>
        <dbReference type="ARBA" id="ARBA00022574"/>
    </source>
</evidence>
<accession>A0A8J3N6S0</accession>
<dbReference type="PROSITE" id="PS50294">
    <property type="entry name" value="WD_REPEATS_REGION"/>
    <property type="match status" value="4"/>
</dbReference>
<dbReference type="InterPro" id="IPR019775">
    <property type="entry name" value="WD40_repeat_CS"/>
</dbReference>
<dbReference type="InterPro" id="IPR011009">
    <property type="entry name" value="Kinase-like_dom_sf"/>
</dbReference>
<dbReference type="PROSITE" id="PS00107">
    <property type="entry name" value="PROTEIN_KINASE_ATP"/>
    <property type="match status" value="1"/>
</dbReference>
<dbReference type="RefSeq" id="WP_220208501.1">
    <property type="nucleotide sequence ID" value="NZ_BNJK01000002.1"/>
</dbReference>
<organism evidence="9 10">
    <name type="scientific">Reticulibacter mediterranei</name>
    <dbReference type="NCBI Taxonomy" id="2778369"/>
    <lineage>
        <taxon>Bacteria</taxon>
        <taxon>Bacillati</taxon>
        <taxon>Chloroflexota</taxon>
        <taxon>Ktedonobacteria</taxon>
        <taxon>Ktedonobacterales</taxon>
        <taxon>Reticulibacteraceae</taxon>
        <taxon>Reticulibacter</taxon>
    </lineage>
</organism>
<name>A0A8J3N6S0_9CHLR</name>
<dbReference type="PANTHER" id="PTHR19879:SF9">
    <property type="entry name" value="TRANSCRIPTION INITIATION FACTOR TFIID SUBUNIT 5"/>
    <property type="match status" value="1"/>
</dbReference>